<protein>
    <submittedName>
        <fullName evidence="3">Response regulator receiver modulated metal-depenent phosphohydrolase</fullName>
    </submittedName>
</protein>
<sequence length="383" mass="41908">MSPKVLLVDDDPNILAAYTRTLRKRFQFDTAQGGEEGLACIRDNPPYGVILSDMRMPGMDGIQFLSQAKELSPDSVRMMLTGNADQNTAIDAVNEGNIFRFLTKPCDPDTLALSLEAGIKQYQLVTAERELVEGTLKGSLALLVDLLSIADPVAFARSQHLGPLTQKLARALDLESTWVVTVASMLSQIGALTVPPSVMAKARSGDPLTSHERETVTRLPEIGSDLIRHIPRMEEVAQAILFMNKNYNGSGFPPVHAREEEIPLGGRILKVASDFLDLEERRGSAHAALAEMTQASLFYDPKVLQALARTLEMPDEPVAADQDLPRLATHDTVQAGQILVEGVETREGILVYPPLTRVGESHLERLKNFARLVGLKEPFLVLG</sequence>
<organism evidence="3 4">
    <name type="scientific">Mesoterricola silvestris</name>
    <dbReference type="NCBI Taxonomy" id="2927979"/>
    <lineage>
        <taxon>Bacteria</taxon>
        <taxon>Pseudomonadati</taxon>
        <taxon>Acidobacteriota</taxon>
        <taxon>Holophagae</taxon>
        <taxon>Holophagales</taxon>
        <taxon>Holophagaceae</taxon>
        <taxon>Mesoterricola</taxon>
    </lineage>
</organism>
<dbReference type="InterPro" id="IPR011006">
    <property type="entry name" value="CheY-like_superfamily"/>
</dbReference>
<dbReference type="PROSITE" id="PS50110">
    <property type="entry name" value="RESPONSE_REGULATORY"/>
    <property type="match status" value="1"/>
</dbReference>
<feature type="domain" description="Response regulatory" evidence="2">
    <location>
        <begin position="4"/>
        <end position="119"/>
    </location>
</feature>
<dbReference type="PANTHER" id="PTHR45228">
    <property type="entry name" value="CYCLIC DI-GMP PHOSPHODIESTERASE TM_0186-RELATED"/>
    <property type="match status" value="1"/>
</dbReference>
<dbReference type="SUPFAM" id="SSF52172">
    <property type="entry name" value="CheY-like"/>
    <property type="match status" value="1"/>
</dbReference>
<keyword evidence="4" id="KW-1185">Reference proteome</keyword>
<dbReference type="InterPro" id="IPR001789">
    <property type="entry name" value="Sig_transdc_resp-reg_receiver"/>
</dbReference>
<dbReference type="RefSeq" id="WP_316412566.1">
    <property type="nucleotide sequence ID" value="NZ_AP027080.1"/>
</dbReference>
<dbReference type="Gene3D" id="3.40.50.2300">
    <property type="match status" value="1"/>
</dbReference>
<proteinExistence type="predicted"/>
<dbReference type="CDD" id="cd17569">
    <property type="entry name" value="REC_HupR-like"/>
    <property type="match status" value="1"/>
</dbReference>
<dbReference type="Pfam" id="PF13487">
    <property type="entry name" value="HD_5"/>
    <property type="match status" value="1"/>
</dbReference>
<evidence type="ECO:0000313" key="3">
    <source>
        <dbReference type="EMBL" id="BDU73900.1"/>
    </source>
</evidence>
<name>A0AA48GQL2_9BACT</name>
<feature type="modified residue" description="4-aspartylphosphate" evidence="1">
    <location>
        <position position="53"/>
    </location>
</feature>
<dbReference type="Proteomes" id="UP001238179">
    <property type="component" value="Chromosome"/>
</dbReference>
<dbReference type="GO" id="GO:0000160">
    <property type="term" value="P:phosphorelay signal transduction system"/>
    <property type="evidence" value="ECO:0007669"/>
    <property type="project" value="InterPro"/>
</dbReference>
<dbReference type="SMART" id="SM00448">
    <property type="entry name" value="REC"/>
    <property type="match status" value="1"/>
</dbReference>
<dbReference type="PANTHER" id="PTHR45228:SF8">
    <property type="entry name" value="TWO-COMPONENT RESPONSE REGULATOR-RELATED"/>
    <property type="match status" value="1"/>
</dbReference>
<dbReference type="KEGG" id="msil:METEAL_30740"/>
<dbReference type="EMBL" id="AP027080">
    <property type="protein sequence ID" value="BDU73900.1"/>
    <property type="molecule type" value="Genomic_DNA"/>
</dbReference>
<dbReference type="Pfam" id="PF00072">
    <property type="entry name" value="Response_reg"/>
    <property type="match status" value="1"/>
</dbReference>
<accession>A0AA48GQL2</accession>
<dbReference type="AlphaFoldDB" id="A0AA48GQL2"/>
<evidence type="ECO:0000256" key="1">
    <source>
        <dbReference type="PROSITE-ProRule" id="PRU00169"/>
    </source>
</evidence>
<evidence type="ECO:0000313" key="4">
    <source>
        <dbReference type="Proteomes" id="UP001238179"/>
    </source>
</evidence>
<gene>
    <name evidence="3" type="ORF">METEAL_30740</name>
</gene>
<keyword evidence="1" id="KW-0597">Phosphoprotein</keyword>
<evidence type="ECO:0000259" key="2">
    <source>
        <dbReference type="PROSITE" id="PS50110"/>
    </source>
</evidence>
<dbReference type="InterPro" id="IPR052020">
    <property type="entry name" value="Cyclic_di-GMP/3'3'-cGAMP_PDE"/>
</dbReference>
<dbReference type="Gene3D" id="1.10.3210.10">
    <property type="entry name" value="Hypothetical protein af1432"/>
    <property type="match status" value="1"/>
</dbReference>
<reference evidence="4" key="1">
    <citation type="journal article" date="2023" name="Int. J. Syst. Evol. Microbiol.">
        <title>Mesoterricola silvestris gen. nov., sp. nov., Mesoterricola sediminis sp. nov., Geothrix oryzae sp. nov., Geothrix edaphica sp. nov., Geothrix rubra sp. nov., and Geothrix limicola sp. nov., six novel members of Acidobacteriota isolated from soils.</title>
        <authorList>
            <person name="Itoh H."/>
            <person name="Sugisawa Y."/>
            <person name="Mise K."/>
            <person name="Xu Z."/>
            <person name="Kuniyasu M."/>
            <person name="Ushijima N."/>
            <person name="Kawano K."/>
            <person name="Kobayashi E."/>
            <person name="Shiratori Y."/>
            <person name="Masuda Y."/>
            <person name="Senoo K."/>
        </authorList>
    </citation>
    <scope>NUCLEOTIDE SEQUENCE [LARGE SCALE GENOMIC DNA]</scope>
    <source>
        <strain evidence="4">W79</strain>
    </source>
</reference>